<keyword evidence="3" id="KW-1185">Reference proteome</keyword>
<comment type="caution">
    <text evidence="2">The sequence shown here is derived from an EMBL/GenBank/DDBJ whole genome shotgun (WGS) entry which is preliminary data.</text>
</comment>
<dbReference type="AlphaFoldDB" id="A0A9N9NME8"/>
<feature type="compositionally biased region" description="Basic and acidic residues" evidence="1">
    <location>
        <begin position="18"/>
        <end position="27"/>
    </location>
</feature>
<dbReference type="Proteomes" id="UP000789396">
    <property type="component" value="Unassembled WGS sequence"/>
</dbReference>
<feature type="compositionally biased region" description="Low complexity" evidence="1">
    <location>
        <begin position="1"/>
        <end position="16"/>
    </location>
</feature>
<accession>A0A9N9NME8</accession>
<dbReference type="EMBL" id="CAJVPZ010033661">
    <property type="protein sequence ID" value="CAG8744929.1"/>
    <property type="molecule type" value="Genomic_DNA"/>
</dbReference>
<proteinExistence type="predicted"/>
<evidence type="ECO:0000313" key="2">
    <source>
        <dbReference type="EMBL" id="CAG8744929.1"/>
    </source>
</evidence>
<organism evidence="2 3">
    <name type="scientific">Racocetra fulgida</name>
    <dbReference type="NCBI Taxonomy" id="60492"/>
    <lineage>
        <taxon>Eukaryota</taxon>
        <taxon>Fungi</taxon>
        <taxon>Fungi incertae sedis</taxon>
        <taxon>Mucoromycota</taxon>
        <taxon>Glomeromycotina</taxon>
        <taxon>Glomeromycetes</taxon>
        <taxon>Diversisporales</taxon>
        <taxon>Gigasporaceae</taxon>
        <taxon>Racocetra</taxon>
    </lineage>
</organism>
<sequence length="44" mass="4790">GTVYGGITNNGTNNYIASDKHEEEPSHAHSAKLRHPGQIQELSM</sequence>
<protein>
    <submittedName>
        <fullName evidence="2">8646_t:CDS:1</fullName>
    </submittedName>
</protein>
<evidence type="ECO:0000256" key="1">
    <source>
        <dbReference type="SAM" id="MobiDB-lite"/>
    </source>
</evidence>
<reference evidence="2" key="1">
    <citation type="submission" date="2021-06" db="EMBL/GenBank/DDBJ databases">
        <authorList>
            <person name="Kallberg Y."/>
            <person name="Tangrot J."/>
            <person name="Rosling A."/>
        </authorList>
    </citation>
    <scope>NUCLEOTIDE SEQUENCE</scope>
    <source>
        <strain evidence="2">IN212</strain>
    </source>
</reference>
<name>A0A9N9NME8_9GLOM</name>
<feature type="non-terminal residue" evidence="2">
    <location>
        <position position="44"/>
    </location>
</feature>
<evidence type="ECO:0000313" key="3">
    <source>
        <dbReference type="Proteomes" id="UP000789396"/>
    </source>
</evidence>
<feature type="region of interest" description="Disordered" evidence="1">
    <location>
        <begin position="1"/>
        <end position="44"/>
    </location>
</feature>
<gene>
    <name evidence="2" type="ORF">RFULGI_LOCUS13152</name>
</gene>